<dbReference type="Proteomes" id="UP001732700">
    <property type="component" value="Chromosome 7D"/>
</dbReference>
<keyword evidence="2" id="KW-1185">Reference proteome</keyword>
<evidence type="ECO:0000313" key="1">
    <source>
        <dbReference type="EnsemblPlants" id="AVESA.00010b.r2.7DG1334880.1.CDS"/>
    </source>
</evidence>
<reference evidence="1" key="2">
    <citation type="submission" date="2025-09" db="UniProtKB">
        <authorList>
            <consortium name="EnsemblPlants"/>
        </authorList>
    </citation>
    <scope>IDENTIFICATION</scope>
</reference>
<name>A0ACD6A9I9_AVESA</name>
<reference evidence="1" key="1">
    <citation type="submission" date="2021-05" db="EMBL/GenBank/DDBJ databases">
        <authorList>
            <person name="Scholz U."/>
            <person name="Mascher M."/>
            <person name="Fiebig A."/>
        </authorList>
    </citation>
    <scope>NUCLEOTIDE SEQUENCE [LARGE SCALE GENOMIC DNA]</scope>
</reference>
<organism evidence="1 2">
    <name type="scientific">Avena sativa</name>
    <name type="common">Oat</name>
    <dbReference type="NCBI Taxonomy" id="4498"/>
    <lineage>
        <taxon>Eukaryota</taxon>
        <taxon>Viridiplantae</taxon>
        <taxon>Streptophyta</taxon>
        <taxon>Embryophyta</taxon>
        <taxon>Tracheophyta</taxon>
        <taxon>Spermatophyta</taxon>
        <taxon>Magnoliopsida</taxon>
        <taxon>Liliopsida</taxon>
        <taxon>Poales</taxon>
        <taxon>Poaceae</taxon>
        <taxon>BOP clade</taxon>
        <taxon>Pooideae</taxon>
        <taxon>Poodae</taxon>
        <taxon>Poeae</taxon>
        <taxon>Poeae Chloroplast Group 1 (Aveneae type)</taxon>
        <taxon>Aveninae</taxon>
        <taxon>Avena</taxon>
    </lineage>
</organism>
<protein>
    <submittedName>
        <fullName evidence="1">Uncharacterized protein</fullName>
    </submittedName>
</protein>
<sequence>MALEQRGHLLRVVFLSLLLLYHSESLTFQYDSINTTNKADFGALGDDCNISDRRADLTSESTNNYANNRGRLVFPSPVQLWDAATGEMASFTTNFSFGIDAVAEQEVGHGMAFFLTSNVHGPSNIPPDSYGGYLSLFSPAAGSTTGGERAVAIEFDTFRDTWDPSDRHIGVDINNISSSGNYVSLPNDSFVGRVMSVQIDYDGGAGLLRVLVHNASSDGVTYNLTAKVDLRVLLPEKVNVGFAAATDSKRAAMHYVLSWSFSSTPVGSQRRHPGVALLAGVTVATVLAILLISTVVGVLLWRSRRKQQEQSTDDDDNDLWAIDEEHLESGSGPRPFQLSKLKAATRNFSEKEKLGQGASGSVYGGRVDELDVAIKVFSRGGSSQGKREYTAEVTVISRLRHRNLVHLIGWCDGRKKLLLVYELVPNGSLDRHLHSVTAAVLPWPGRHRIILGLGAAVLYLHEEWEQCVVHGDIKPSNIMLDESFDAKLGDFGLARLIDHGAGLQTMTAVAGTPGYLDPECIASGKASTESDVYSFGIVLLEVATGRRPMAPPPPGDERIFRLVEWVWGLYGRAKVLHAADEALGGEFDTREMALVLVIGLWCAHPDATARPSIRAAVEVLRSGEAARLPALPPRMPVATYVQPYDPIEKQHAVDDALKKATTSVTANLEMSMSSHDYGDQPPPSTDEYQTMFTSSSIPPAGSKQSNHQFTVLVSSSELTYMRLIFTQNHFACQIIPPLCCNVLAFFSSSDDTIALNPNICIIRDTVTNQVKSSVSKHDYKCGVQTFNHLRTQGYTFFS</sequence>
<proteinExistence type="predicted"/>
<dbReference type="EnsemblPlants" id="AVESA.00010b.r2.7DG1334880.1">
    <property type="protein sequence ID" value="AVESA.00010b.r2.7DG1334880.1.CDS"/>
    <property type="gene ID" value="AVESA.00010b.r2.7DG1334880"/>
</dbReference>
<evidence type="ECO:0000313" key="2">
    <source>
        <dbReference type="Proteomes" id="UP001732700"/>
    </source>
</evidence>
<accession>A0ACD6A9I9</accession>